<keyword evidence="1" id="KW-0238">DNA-binding</keyword>
<dbReference type="PRINTS" id="PR00040">
    <property type="entry name" value="HTHMERR"/>
</dbReference>
<dbReference type="PANTHER" id="PTHR30204:SF97">
    <property type="entry name" value="MERR FAMILY REGULATORY PROTEIN"/>
    <property type="match status" value="1"/>
</dbReference>
<dbReference type="PANTHER" id="PTHR30204">
    <property type="entry name" value="REDOX-CYCLING DRUG-SENSING TRANSCRIPTIONAL ACTIVATOR SOXR"/>
    <property type="match status" value="1"/>
</dbReference>
<gene>
    <name evidence="4" type="ORF">ACFPM3_06085</name>
</gene>
<dbReference type="InterPro" id="IPR009061">
    <property type="entry name" value="DNA-bd_dom_put_sf"/>
</dbReference>
<keyword evidence="5" id="KW-1185">Reference proteome</keyword>
<dbReference type="RefSeq" id="WP_345693664.1">
    <property type="nucleotide sequence ID" value="NZ_BAABIT010000001.1"/>
</dbReference>
<dbReference type="PROSITE" id="PS50937">
    <property type="entry name" value="HTH_MERR_2"/>
    <property type="match status" value="1"/>
</dbReference>
<proteinExistence type="predicted"/>
<name>A0ABV9XB66_9ACTN</name>
<dbReference type="SUPFAM" id="SSF46955">
    <property type="entry name" value="Putative DNA-binding domain"/>
    <property type="match status" value="1"/>
</dbReference>
<evidence type="ECO:0000313" key="5">
    <source>
        <dbReference type="Proteomes" id="UP001595829"/>
    </source>
</evidence>
<evidence type="ECO:0000259" key="3">
    <source>
        <dbReference type="PROSITE" id="PS50937"/>
    </source>
</evidence>
<accession>A0ABV9XB66</accession>
<dbReference type="SMART" id="SM00422">
    <property type="entry name" value="HTH_MERR"/>
    <property type="match status" value="1"/>
</dbReference>
<organism evidence="4 5">
    <name type="scientific">Streptomyces coeruleoprunus</name>
    <dbReference type="NCBI Taxonomy" id="285563"/>
    <lineage>
        <taxon>Bacteria</taxon>
        <taxon>Bacillati</taxon>
        <taxon>Actinomycetota</taxon>
        <taxon>Actinomycetes</taxon>
        <taxon>Kitasatosporales</taxon>
        <taxon>Streptomycetaceae</taxon>
        <taxon>Streptomyces</taxon>
    </lineage>
</organism>
<dbReference type="EMBL" id="JBHSJD010000002">
    <property type="protein sequence ID" value="MFC5021719.1"/>
    <property type="molecule type" value="Genomic_DNA"/>
</dbReference>
<sequence length="156" mass="16798">MRIGELARRSGVSERSLRYYEKQGLLRSERTPGGHRDYGEWAVDRVIRIQALYAAGLNSKKIARLLPCMRDVDGGPNEFATPRLVEELVVERDRITRLMAELARSREVLDEVIGAASAGLEGASASGGDPSGGLLASAGVPVGSDVGVLNPQGRKR</sequence>
<dbReference type="Pfam" id="PF13411">
    <property type="entry name" value="MerR_1"/>
    <property type="match status" value="1"/>
</dbReference>
<dbReference type="InterPro" id="IPR047057">
    <property type="entry name" value="MerR_fam"/>
</dbReference>
<feature type="region of interest" description="Disordered" evidence="2">
    <location>
        <begin position="120"/>
        <end position="156"/>
    </location>
</feature>
<evidence type="ECO:0000256" key="1">
    <source>
        <dbReference type="ARBA" id="ARBA00023125"/>
    </source>
</evidence>
<reference evidence="5" key="1">
    <citation type="journal article" date="2019" name="Int. J. Syst. Evol. Microbiol.">
        <title>The Global Catalogue of Microorganisms (GCM) 10K type strain sequencing project: providing services to taxonomists for standard genome sequencing and annotation.</title>
        <authorList>
            <consortium name="The Broad Institute Genomics Platform"/>
            <consortium name="The Broad Institute Genome Sequencing Center for Infectious Disease"/>
            <person name="Wu L."/>
            <person name="Ma J."/>
        </authorList>
    </citation>
    <scope>NUCLEOTIDE SEQUENCE [LARGE SCALE GENOMIC DNA]</scope>
    <source>
        <strain evidence="5">CGMCC 4.1648</strain>
    </source>
</reference>
<feature type="compositionally biased region" description="Low complexity" evidence="2">
    <location>
        <begin position="120"/>
        <end position="139"/>
    </location>
</feature>
<dbReference type="PROSITE" id="PS00552">
    <property type="entry name" value="HTH_MERR_1"/>
    <property type="match status" value="1"/>
</dbReference>
<evidence type="ECO:0000313" key="4">
    <source>
        <dbReference type="EMBL" id="MFC5021719.1"/>
    </source>
</evidence>
<dbReference type="Proteomes" id="UP001595829">
    <property type="component" value="Unassembled WGS sequence"/>
</dbReference>
<comment type="caution">
    <text evidence="4">The sequence shown here is derived from an EMBL/GenBank/DDBJ whole genome shotgun (WGS) entry which is preliminary data.</text>
</comment>
<dbReference type="InterPro" id="IPR000551">
    <property type="entry name" value="MerR-type_HTH_dom"/>
</dbReference>
<dbReference type="Gene3D" id="1.10.1660.10">
    <property type="match status" value="1"/>
</dbReference>
<evidence type="ECO:0000256" key="2">
    <source>
        <dbReference type="SAM" id="MobiDB-lite"/>
    </source>
</evidence>
<feature type="domain" description="HTH merR-type" evidence="3">
    <location>
        <begin position="1"/>
        <end position="68"/>
    </location>
</feature>
<dbReference type="CDD" id="cd01282">
    <property type="entry name" value="HTH_MerR-like_sg3"/>
    <property type="match status" value="1"/>
</dbReference>
<protein>
    <submittedName>
        <fullName evidence="4">MerR family transcriptional regulator</fullName>
    </submittedName>
</protein>